<dbReference type="GeneID" id="20342851"/>
<dbReference type="InterPro" id="IPR052895">
    <property type="entry name" value="HetReg/Transcr_Mod"/>
</dbReference>
<proteinExistence type="predicted"/>
<reference evidence="2" key="4">
    <citation type="journal article" date="2015" name="G3 (Bethesda)">
        <title>Genome sequences of three phytopathogenic species of the Magnaporthaceae family of fungi.</title>
        <authorList>
            <person name="Okagaki L.H."/>
            <person name="Nunes C.C."/>
            <person name="Sailsbery J."/>
            <person name="Clay B."/>
            <person name="Brown D."/>
            <person name="John T."/>
            <person name="Oh Y."/>
            <person name="Young N."/>
            <person name="Fitzgerald M."/>
            <person name="Haas B.J."/>
            <person name="Zeng Q."/>
            <person name="Young S."/>
            <person name="Adiconis X."/>
            <person name="Fan L."/>
            <person name="Levin J.Z."/>
            <person name="Mitchell T.K."/>
            <person name="Okubara P.A."/>
            <person name="Farman M.L."/>
            <person name="Kohn L.M."/>
            <person name="Birren B."/>
            <person name="Ma L.-J."/>
            <person name="Dean R.A."/>
        </authorList>
    </citation>
    <scope>NUCLEOTIDE SEQUENCE</scope>
    <source>
        <strain evidence="2">R3-111a-1</strain>
    </source>
</reference>
<reference evidence="3" key="1">
    <citation type="submission" date="2010-07" db="EMBL/GenBank/DDBJ databases">
        <title>The genome sequence of Gaeumannomyces graminis var. tritici strain R3-111a-1.</title>
        <authorList>
            <consortium name="The Broad Institute Genome Sequencing Platform"/>
            <person name="Ma L.-J."/>
            <person name="Dead R."/>
            <person name="Young S."/>
            <person name="Zeng Q."/>
            <person name="Koehrsen M."/>
            <person name="Alvarado L."/>
            <person name="Berlin A."/>
            <person name="Chapman S.B."/>
            <person name="Chen Z."/>
            <person name="Freedman E."/>
            <person name="Gellesch M."/>
            <person name="Goldberg J."/>
            <person name="Griggs A."/>
            <person name="Gujja S."/>
            <person name="Heilman E.R."/>
            <person name="Heiman D."/>
            <person name="Hepburn T."/>
            <person name="Howarth C."/>
            <person name="Jen D."/>
            <person name="Larson L."/>
            <person name="Mehta T."/>
            <person name="Neiman D."/>
            <person name="Pearson M."/>
            <person name="Roberts A."/>
            <person name="Saif S."/>
            <person name="Shea T."/>
            <person name="Shenoy N."/>
            <person name="Sisk P."/>
            <person name="Stolte C."/>
            <person name="Sykes S."/>
            <person name="Walk T."/>
            <person name="White J."/>
            <person name="Yandava C."/>
            <person name="Haas B."/>
            <person name="Nusbaum C."/>
            <person name="Birren B."/>
        </authorList>
    </citation>
    <scope>NUCLEOTIDE SEQUENCE [LARGE SCALE GENOMIC DNA]</scope>
    <source>
        <strain evidence="3">R3-111a-1</strain>
    </source>
</reference>
<dbReference type="PANTHER" id="PTHR24148">
    <property type="entry name" value="ANKYRIN REPEAT DOMAIN-CONTAINING PROTEIN 39 HOMOLOG-RELATED"/>
    <property type="match status" value="1"/>
</dbReference>
<keyword evidence="3" id="KW-1185">Reference proteome</keyword>
<evidence type="ECO:0000313" key="2">
    <source>
        <dbReference type="EnsemblFungi" id="EJT82420"/>
    </source>
</evidence>
<dbReference type="PANTHER" id="PTHR24148:SF73">
    <property type="entry name" value="HET DOMAIN PROTEIN (AFU_ORTHOLOGUE AFUA_8G01020)"/>
    <property type="match status" value="1"/>
</dbReference>
<gene>
    <name evidence="2" type="primary">20342851</name>
    <name evidence="1" type="ORF">GGTG_02393</name>
</gene>
<accession>J3NM89</accession>
<evidence type="ECO:0000313" key="1">
    <source>
        <dbReference type="EMBL" id="EJT82420.1"/>
    </source>
</evidence>
<reference evidence="2" key="5">
    <citation type="submission" date="2018-04" db="UniProtKB">
        <authorList>
            <consortium name="EnsemblFungi"/>
        </authorList>
    </citation>
    <scope>IDENTIFICATION</scope>
    <source>
        <strain evidence="2">R3-111a-1</strain>
    </source>
</reference>
<reference evidence="1" key="3">
    <citation type="submission" date="2010-09" db="EMBL/GenBank/DDBJ databases">
        <title>Annotation of Gaeumannomyces graminis var. tritici R3-111a-1.</title>
        <authorList>
            <consortium name="The Broad Institute Genome Sequencing Platform"/>
            <person name="Ma L.-J."/>
            <person name="Dead R."/>
            <person name="Young S.K."/>
            <person name="Zeng Q."/>
            <person name="Gargeya S."/>
            <person name="Fitzgerald M."/>
            <person name="Haas B."/>
            <person name="Abouelleil A."/>
            <person name="Alvarado L."/>
            <person name="Arachchi H.M."/>
            <person name="Berlin A."/>
            <person name="Brown A."/>
            <person name="Chapman S.B."/>
            <person name="Chen Z."/>
            <person name="Dunbar C."/>
            <person name="Freedman E."/>
            <person name="Gearin G."/>
            <person name="Gellesch M."/>
            <person name="Goldberg J."/>
            <person name="Griggs A."/>
            <person name="Gujja S."/>
            <person name="Heiman D."/>
            <person name="Howarth C."/>
            <person name="Larson L."/>
            <person name="Lui A."/>
            <person name="MacDonald P.J.P."/>
            <person name="Mehta T."/>
            <person name="Montmayeur A."/>
            <person name="Murphy C."/>
            <person name="Neiman D."/>
            <person name="Pearson M."/>
            <person name="Priest M."/>
            <person name="Roberts A."/>
            <person name="Saif S."/>
            <person name="Shea T."/>
            <person name="Shenoy N."/>
            <person name="Sisk P."/>
            <person name="Stolte C."/>
            <person name="Sykes S."/>
            <person name="Yandava C."/>
            <person name="Wortman J."/>
            <person name="Nusbaum C."/>
            <person name="Birren B."/>
        </authorList>
    </citation>
    <scope>NUCLEOTIDE SEQUENCE</scope>
    <source>
        <strain evidence="1">R3-111a-1</strain>
    </source>
</reference>
<dbReference type="Proteomes" id="UP000006039">
    <property type="component" value="Unassembled WGS sequence"/>
</dbReference>
<name>J3NM89_GAET3</name>
<evidence type="ECO:0008006" key="4">
    <source>
        <dbReference type="Google" id="ProtNLM"/>
    </source>
</evidence>
<organism evidence="1">
    <name type="scientific">Gaeumannomyces tritici (strain R3-111a-1)</name>
    <name type="common">Wheat and barley take-all root rot fungus</name>
    <name type="synonym">Gaeumannomyces graminis var. tritici</name>
    <dbReference type="NCBI Taxonomy" id="644352"/>
    <lineage>
        <taxon>Eukaryota</taxon>
        <taxon>Fungi</taxon>
        <taxon>Dikarya</taxon>
        <taxon>Ascomycota</taxon>
        <taxon>Pezizomycotina</taxon>
        <taxon>Sordariomycetes</taxon>
        <taxon>Sordariomycetidae</taxon>
        <taxon>Magnaporthales</taxon>
        <taxon>Magnaporthaceae</taxon>
        <taxon>Gaeumannomyces</taxon>
    </lineage>
</organism>
<evidence type="ECO:0000313" key="3">
    <source>
        <dbReference type="Proteomes" id="UP000006039"/>
    </source>
</evidence>
<dbReference type="OrthoDB" id="3553147at2759"/>
<dbReference type="EMBL" id="GL385395">
    <property type="protein sequence ID" value="EJT82420.1"/>
    <property type="molecule type" value="Genomic_DNA"/>
</dbReference>
<reference evidence="1" key="2">
    <citation type="submission" date="2010-07" db="EMBL/GenBank/DDBJ databases">
        <authorList>
            <consortium name="The Broad Institute Genome Sequencing Platform"/>
            <consortium name="Broad Institute Genome Sequencing Center for Infectious Disease"/>
            <person name="Ma L.-J."/>
            <person name="Dead R."/>
            <person name="Young S."/>
            <person name="Zeng Q."/>
            <person name="Koehrsen M."/>
            <person name="Alvarado L."/>
            <person name="Berlin A."/>
            <person name="Chapman S.B."/>
            <person name="Chen Z."/>
            <person name="Freedman E."/>
            <person name="Gellesch M."/>
            <person name="Goldberg J."/>
            <person name="Griggs A."/>
            <person name="Gujja S."/>
            <person name="Heilman E.R."/>
            <person name="Heiman D."/>
            <person name="Hepburn T."/>
            <person name="Howarth C."/>
            <person name="Jen D."/>
            <person name="Larson L."/>
            <person name="Mehta T."/>
            <person name="Neiman D."/>
            <person name="Pearson M."/>
            <person name="Roberts A."/>
            <person name="Saif S."/>
            <person name="Shea T."/>
            <person name="Shenoy N."/>
            <person name="Sisk P."/>
            <person name="Stolte C."/>
            <person name="Sykes S."/>
            <person name="Walk T."/>
            <person name="White J."/>
            <person name="Yandava C."/>
            <person name="Haas B."/>
            <person name="Nusbaum C."/>
            <person name="Birren B."/>
        </authorList>
    </citation>
    <scope>NUCLEOTIDE SEQUENCE</scope>
    <source>
        <strain evidence="1">R3-111a-1</strain>
    </source>
</reference>
<dbReference type="Pfam" id="PF26639">
    <property type="entry name" value="Het-6_barrel"/>
    <property type="match status" value="1"/>
</dbReference>
<dbReference type="EnsemblFungi" id="EJT82420">
    <property type="protein sequence ID" value="EJT82420"/>
    <property type="gene ID" value="GGTG_02393"/>
</dbReference>
<sequence>MCDELTRSCSIGRAFFISEKGYFGLAPSTTQLGDRVCILAGGQVPYILRQAGEAVLPDNRTVRAFKLVGDSYVYGIMHGEAMADTEEGEVSLERWALI</sequence>
<dbReference type="AlphaFoldDB" id="J3NM89"/>
<protein>
    <recommendedName>
        <fullName evidence="4">Heterokaryon incompatibility domain-containing protein</fullName>
    </recommendedName>
</protein>
<dbReference type="RefSeq" id="XP_009218429.1">
    <property type="nucleotide sequence ID" value="XM_009220165.1"/>
</dbReference>
<dbReference type="eggNOG" id="ENOG502SS3X">
    <property type="taxonomic scope" value="Eukaryota"/>
</dbReference>
<dbReference type="VEuPathDB" id="FungiDB:GGTG_02393"/>
<dbReference type="HOGENOM" id="CLU_192402_1_0_1"/>